<dbReference type="Proteomes" id="UP000003639">
    <property type="component" value="Unassembled WGS sequence"/>
</dbReference>
<sequence length="59" mass="6957">MREEIRYILQLCGKVNALRNLCVLSQLFDQADIEKTPPFFVKRWSFLRCGRLPVYPVGK</sequence>
<reference evidence="1 2" key="2">
    <citation type="submission" date="2007-06" db="EMBL/GenBank/DDBJ databases">
        <title>Draft genome sequence of Pseudoflavonifractor capillosus ATCC 29799.</title>
        <authorList>
            <person name="Sudarsanam P."/>
            <person name="Ley R."/>
            <person name="Guruge J."/>
            <person name="Turnbaugh P.J."/>
            <person name="Mahowald M."/>
            <person name="Liep D."/>
            <person name="Gordon J."/>
        </authorList>
    </citation>
    <scope>NUCLEOTIDE SEQUENCE [LARGE SCALE GENOMIC DNA]</scope>
    <source>
        <strain evidence="1 2">ATCC 29799</strain>
    </source>
</reference>
<keyword evidence="2" id="KW-1185">Reference proteome</keyword>
<proteinExistence type="predicted"/>
<evidence type="ECO:0000313" key="2">
    <source>
        <dbReference type="Proteomes" id="UP000003639"/>
    </source>
</evidence>
<protein>
    <submittedName>
        <fullName evidence="1">Uncharacterized protein</fullName>
    </submittedName>
</protein>
<comment type="caution">
    <text evidence="1">The sequence shown here is derived from an EMBL/GenBank/DDBJ whole genome shotgun (WGS) entry which is preliminary data.</text>
</comment>
<name>A6P0T3_9FIRM</name>
<organism evidence="1 2">
    <name type="scientific">Pseudoflavonifractor capillosus ATCC 29799</name>
    <dbReference type="NCBI Taxonomy" id="411467"/>
    <lineage>
        <taxon>Bacteria</taxon>
        <taxon>Bacillati</taxon>
        <taxon>Bacillota</taxon>
        <taxon>Clostridia</taxon>
        <taxon>Eubacteriales</taxon>
        <taxon>Oscillospiraceae</taxon>
        <taxon>Pseudoflavonifractor</taxon>
    </lineage>
</organism>
<dbReference type="AlphaFoldDB" id="A6P0T3"/>
<reference evidence="1 2" key="1">
    <citation type="submission" date="2007-04" db="EMBL/GenBank/DDBJ databases">
        <authorList>
            <person name="Fulton L."/>
            <person name="Clifton S."/>
            <person name="Fulton B."/>
            <person name="Xu J."/>
            <person name="Minx P."/>
            <person name="Pepin K.H."/>
            <person name="Johnson M."/>
            <person name="Thiruvilangam P."/>
            <person name="Bhonagiri V."/>
            <person name="Nash W.E."/>
            <person name="Mardis E.R."/>
            <person name="Wilson R.K."/>
        </authorList>
    </citation>
    <scope>NUCLEOTIDE SEQUENCE [LARGE SCALE GENOMIC DNA]</scope>
    <source>
        <strain evidence="1 2">ATCC 29799</strain>
    </source>
</reference>
<accession>A6P0T3</accession>
<dbReference type="EMBL" id="AAXG02000044">
    <property type="protein sequence ID" value="EDM98071.1"/>
    <property type="molecule type" value="Genomic_DNA"/>
</dbReference>
<evidence type="ECO:0000313" key="1">
    <source>
        <dbReference type="EMBL" id="EDM98071.1"/>
    </source>
</evidence>
<gene>
    <name evidence="1" type="ORF">BACCAP_04099</name>
</gene>